<proteinExistence type="inferred from homology"/>
<dbReference type="UniPathway" id="UPA00378"/>
<dbReference type="GO" id="GO:0000139">
    <property type="term" value="C:Golgi membrane"/>
    <property type="evidence" value="ECO:0007669"/>
    <property type="project" value="UniProtKB-SubCell"/>
</dbReference>
<keyword evidence="16" id="KW-1185">Reference proteome</keyword>
<evidence type="ECO:0000256" key="2">
    <source>
        <dbReference type="ARBA" id="ARBA00004922"/>
    </source>
</evidence>
<dbReference type="Proteomes" id="UP000784294">
    <property type="component" value="Unassembled WGS sequence"/>
</dbReference>
<comment type="subcellular location">
    <subcellularLocation>
        <location evidence="1">Golgi apparatus membrane</location>
        <topology evidence="1">Single-pass type II membrane protein</topology>
    </subcellularLocation>
</comment>
<keyword evidence="5" id="KW-0328">Glycosyltransferase</keyword>
<feature type="domain" description="Glycosyltransferase family 18 catalytic" evidence="14">
    <location>
        <begin position="1"/>
        <end position="71"/>
    </location>
</feature>
<keyword evidence="10" id="KW-0333">Golgi apparatus</keyword>
<dbReference type="InterPro" id="IPR026116">
    <property type="entry name" value="GT18_cat"/>
</dbReference>
<evidence type="ECO:0000256" key="5">
    <source>
        <dbReference type="ARBA" id="ARBA00022676"/>
    </source>
</evidence>
<evidence type="ECO:0000259" key="14">
    <source>
        <dbReference type="Pfam" id="PF15024"/>
    </source>
</evidence>
<keyword evidence="11" id="KW-0472">Membrane</keyword>
<evidence type="ECO:0000256" key="3">
    <source>
        <dbReference type="ARBA" id="ARBA00007477"/>
    </source>
</evidence>
<dbReference type="Pfam" id="PF15024">
    <property type="entry name" value="Glyco_transf_18"/>
    <property type="match status" value="1"/>
</dbReference>
<evidence type="ECO:0000313" key="16">
    <source>
        <dbReference type="Proteomes" id="UP000784294"/>
    </source>
</evidence>
<dbReference type="EC" id="2.4.1.155" evidence="4"/>
<keyword evidence="9" id="KW-1133">Transmembrane helix</keyword>
<comment type="caution">
    <text evidence="15">The sequence shown here is derived from an EMBL/GenBank/DDBJ whole genome shotgun (WGS) entry which is preliminary data.</text>
</comment>
<sequence>MEAIAQGAIYLNPRFSLPHSRVQTEFFKDKPTNRSLTSQSPYIEKVIGEPYSYLVDMDNLTQVGEVLQRIRSRPQLFFVCLI</sequence>
<evidence type="ECO:0000256" key="7">
    <source>
        <dbReference type="ARBA" id="ARBA00022692"/>
    </source>
</evidence>
<dbReference type="PANTHER" id="PTHR15075">
    <property type="entry name" value="ALPHA-MANNOSIDE BETA-1,6-N-ACETYLGLUCOSAMINYLTRANSFERASE"/>
    <property type="match status" value="1"/>
</dbReference>
<keyword evidence="6" id="KW-0808">Transferase</keyword>
<dbReference type="EMBL" id="CAAALY010021019">
    <property type="protein sequence ID" value="VEL14396.1"/>
    <property type="molecule type" value="Genomic_DNA"/>
</dbReference>
<dbReference type="AlphaFoldDB" id="A0A448WL66"/>
<accession>A0A448WL66</accession>
<keyword evidence="8" id="KW-0735">Signal-anchor</keyword>
<evidence type="ECO:0000256" key="12">
    <source>
        <dbReference type="ARBA" id="ARBA00023180"/>
    </source>
</evidence>
<evidence type="ECO:0000256" key="11">
    <source>
        <dbReference type="ARBA" id="ARBA00023136"/>
    </source>
</evidence>
<comment type="pathway">
    <text evidence="2">Protein modification; protein glycosylation.</text>
</comment>
<dbReference type="InterPro" id="IPR052105">
    <property type="entry name" value="MGAT5_Glycosyltransferase"/>
</dbReference>
<evidence type="ECO:0000313" key="15">
    <source>
        <dbReference type="EMBL" id="VEL14396.1"/>
    </source>
</evidence>
<keyword evidence="7" id="KW-0812">Transmembrane</keyword>
<comment type="similarity">
    <text evidence="3">Belongs to the glycosyltransferase 18 family.</text>
</comment>
<comment type="catalytic activity">
    <reaction evidence="13">
        <text>N(4)-{beta-D-GlcNAc-(1-&gt;2)-[beta-D-GlcNAc-(1-&gt;4)]-alpha-D-Man-(1-&gt;3)-[beta-D-GlcNAc-(1-&gt;2)-alpha-D-Man-(1-&gt;6)]-beta-D-Man-(1-&gt;4)-beta-D-GlcNAc-(1-&gt;4)-beta-D-GlcNAc}-L-asparaginyl-[protein] + UDP-N-acetyl-alpha-D-glucosamine = N(4)-{beta-D-GlcNAc-(1-&gt;2)-[beta-D-GlcNAc-(1-&gt;4)]-alpha-D-Man-(1-&gt;3)-[beta-D-GlcNAc-(1-&gt;2)-[beta-D-GlcNAc-(1-&gt;6)]-alpha-D-Man-(1-&gt;6)]-beta-D-Man-(1-&gt;4)-beta-D-GlcNAc-(1-&gt;4)-beta-D-GlcNAc}-L-asparaginyl-[protein] + UDP + H(+)</text>
        <dbReference type="Rhea" id="RHEA:16921"/>
        <dbReference type="Rhea" id="RHEA-COMP:14374"/>
        <dbReference type="Rhea" id="RHEA-COMP:14377"/>
        <dbReference type="ChEBI" id="CHEBI:15378"/>
        <dbReference type="ChEBI" id="CHEBI:57705"/>
        <dbReference type="ChEBI" id="CHEBI:58223"/>
        <dbReference type="ChEBI" id="CHEBI:139507"/>
        <dbReference type="ChEBI" id="CHEBI:139510"/>
        <dbReference type="EC" id="2.4.1.155"/>
    </reaction>
</comment>
<dbReference type="GO" id="GO:0006487">
    <property type="term" value="P:protein N-linked glycosylation"/>
    <property type="evidence" value="ECO:0007669"/>
    <property type="project" value="TreeGrafter"/>
</dbReference>
<protein>
    <recommendedName>
        <fullName evidence="4">alpha-1,6-mannosyl-glycoprotein 6-beta-N-acetylglucosaminyltransferase</fullName>
        <ecNumber evidence="4">2.4.1.155</ecNumber>
    </recommendedName>
</protein>
<gene>
    <name evidence="15" type="ORF">PXEA_LOCUS7836</name>
</gene>
<evidence type="ECO:0000256" key="10">
    <source>
        <dbReference type="ARBA" id="ARBA00023034"/>
    </source>
</evidence>
<evidence type="ECO:0000256" key="6">
    <source>
        <dbReference type="ARBA" id="ARBA00022679"/>
    </source>
</evidence>
<organism evidence="15 16">
    <name type="scientific">Protopolystoma xenopodis</name>
    <dbReference type="NCBI Taxonomy" id="117903"/>
    <lineage>
        <taxon>Eukaryota</taxon>
        <taxon>Metazoa</taxon>
        <taxon>Spiralia</taxon>
        <taxon>Lophotrochozoa</taxon>
        <taxon>Platyhelminthes</taxon>
        <taxon>Monogenea</taxon>
        <taxon>Polyopisthocotylea</taxon>
        <taxon>Polystomatidea</taxon>
        <taxon>Polystomatidae</taxon>
        <taxon>Protopolystoma</taxon>
    </lineage>
</organism>
<dbReference type="PANTHER" id="PTHR15075:SF2">
    <property type="entry name" value="ALPHA-1,6-MANNOSYLGLYCOPROTEIN 6-BETA-N-ACETYLGLUCOSAMINYLTRANSFERASE"/>
    <property type="match status" value="1"/>
</dbReference>
<evidence type="ECO:0000256" key="8">
    <source>
        <dbReference type="ARBA" id="ARBA00022968"/>
    </source>
</evidence>
<evidence type="ECO:0000256" key="1">
    <source>
        <dbReference type="ARBA" id="ARBA00004323"/>
    </source>
</evidence>
<dbReference type="GO" id="GO:0030144">
    <property type="term" value="F:alpha-1,6-mannosylglycoprotein 6-beta-N-acetylglucosaminyltransferase activity"/>
    <property type="evidence" value="ECO:0007669"/>
    <property type="project" value="UniProtKB-EC"/>
</dbReference>
<name>A0A448WL66_9PLAT</name>
<evidence type="ECO:0000256" key="4">
    <source>
        <dbReference type="ARBA" id="ARBA00012671"/>
    </source>
</evidence>
<dbReference type="OrthoDB" id="2113294at2759"/>
<evidence type="ECO:0000256" key="9">
    <source>
        <dbReference type="ARBA" id="ARBA00022989"/>
    </source>
</evidence>
<evidence type="ECO:0000256" key="13">
    <source>
        <dbReference type="ARBA" id="ARBA00048243"/>
    </source>
</evidence>
<keyword evidence="12" id="KW-0325">Glycoprotein</keyword>
<reference evidence="15" key="1">
    <citation type="submission" date="2018-11" db="EMBL/GenBank/DDBJ databases">
        <authorList>
            <consortium name="Pathogen Informatics"/>
        </authorList>
    </citation>
    <scope>NUCLEOTIDE SEQUENCE</scope>
</reference>